<evidence type="ECO:0000256" key="1">
    <source>
        <dbReference type="ARBA" id="ARBA00007730"/>
    </source>
</evidence>
<protein>
    <recommendedName>
        <fullName evidence="2">Aspartyl/asparaginy/proline hydroxylase domain-containing protein</fullName>
    </recommendedName>
</protein>
<name>A0A813JRE6_POLGL</name>
<dbReference type="PANTHER" id="PTHR12366">
    <property type="entry name" value="ASPARTYL/ASPARAGINYL BETA-HYDROXYLASE"/>
    <property type="match status" value="1"/>
</dbReference>
<dbReference type="Gene3D" id="2.60.120.330">
    <property type="entry name" value="B-lactam Antibiotic, Isopenicillin N Synthase, Chain"/>
    <property type="match status" value="1"/>
</dbReference>
<accession>A0A813JRE6</accession>
<dbReference type="AlphaFoldDB" id="A0A813JRE6"/>
<dbReference type="PANTHER" id="PTHR12366:SF29">
    <property type="entry name" value="ASPARTYL BETA-HYDROXYLASE, ISOFORM L"/>
    <property type="match status" value="1"/>
</dbReference>
<evidence type="ECO:0000259" key="2">
    <source>
        <dbReference type="Pfam" id="PF05118"/>
    </source>
</evidence>
<dbReference type="Pfam" id="PF05118">
    <property type="entry name" value="Asp_Arg_Hydrox"/>
    <property type="match status" value="1"/>
</dbReference>
<comment type="caution">
    <text evidence="3">The sequence shown here is derived from an EMBL/GenBank/DDBJ whole genome shotgun (WGS) entry which is preliminary data.</text>
</comment>
<dbReference type="InterPro" id="IPR039038">
    <property type="entry name" value="ASPH"/>
</dbReference>
<evidence type="ECO:0000313" key="3">
    <source>
        <dbReference type="EMBL" id="CAE8687687.1"/>
    </source>
</evidence>
<dbReference type="GO" id="GO:0062101">
    <property type="term" value="F:peptidyl-aspartic acid 3-dioxygenase activity"/>
    <property type="evidence" value="ECO:0007669"/>
    <property type="project" value="InterPro"/>
</dbReference>
<proteinExistence type="inferred from homology"/>
<comment type="similarity">
    <text evidence="1">Belongs to the aspartyl/asparaginyl beta-hydroxylase family.</text>
</comment>
<organism evidence="3 4">
    <name type="scientific">Polarella glacialis</name>
    <name type="common">Dinoflagellate</name>
    <dbReference type="NCBI Taxonomy" id="89957"/>
    <lineage>
        <taxon>Eukaryota</taxon>
        <taxon>Sar</taxon>
        <taxon>Alveolata</taxon>
        <taxon>Dinophyceae</taxon>
        <taxon>Suessiales</taxon>
        <taxon>Suessiaceae</taxon>
        <taxon>Polarella</taxon>
    </lineage>
</organism>
<evidence type="ECO:0000313" key="4">
    <source>
        <dbReference type="Proteomes" id="UP000626109"/>
    </source>
</evidence>
<dbReference type="Proteomes" id="UP000626109">
    <property type="component" value="Unassembled WGS sequence"/>
</dbReference>
<sequence length="134" mass="15059">AFCGGGDVIFSVLTPGTRLRPHCGPSNARLTCHMGIKVPKTLEQGCRMRVAAEEPRGWQEGKCVVFDDSFEHEVIYDEAKSHESYPGDRVVLLANFWHPDFTFKNDPDWRTKSDELMASVGVETLPKTSMMKVE</sequence>
<dbReference type="EMBL" id="CAJNNW010026781">
    <property type="protein sequence ID" value="CAE8687687.1"/>
    <property type="molecule type" value="Genomic_DNA"/>
</dbReference>
<dbReference type="InterPro" id="IPR027443">
    <property type="entry name" value="IPNS-like_sf"/>
</dbReference>
<dbReference type="InterPro" id="IPR007803">
    <property type="entry name" value="Asp/Arg/Pro-Hydrxlase"/>
</dbReference>
<gene>
    <name evidence="3" type="ORF">PGLA2088_LOCUS25561</name>
</gene>
<dbReference type="GO" id="GO:0005783">
    <property type="term" value="C:endoplasmic reticulum"/>
    <property type="evidence" value="ECO:0007669"/>
    <property type="project" value="TreeGrafter"/>
</dbReference>
<feature type="domain" description="Aspartyl/asparaginy/proline hydroxylase" evidence="2">
    <location>
        <begin position="4"/>
        <end position="99"/>
    </location>
</feature>
<reference evidence="3" key="1">
    <citation type="submission" date="2021-02" db="EMBL/GenBank/DDBJ databases">
        <authorList>
            <person name="Dougan E. K."/>
            <person name="Rhodes N."/>
            <person name="Thang M."/>
            <person name="Chan C."/>
        </authorList>
    </citation>
    <scope>NUCLEOTIDE SEQUENCE</scope>
</reference>
<feature type="non-terminal residue" evidence="3">
    <location>
        <position position="1"/>
    </location>
</feature>